<protein>
    <submittedName>
        <fullName evidence="6">Site-specific integrase</fullName>
    </submittedName>
</protein>
<keyword evidence="7" id="KW-1185">Reference proteome</keyword>
<evidence type="ECO:0000313" key="6">
    <source>
        <dbReference type="EMBL" id="QOL52227.1"/>
    </source>
</evidence>
<dbReference type="CDD" id="cd00397">
    <property type="entry name" value="DNA_BRE_C"/>
    <property type="match status" value="1"/>
</dbReference>
<gene>
    <name evidence="6" type="ORF">LPB04_23750</name>
</gene>
<evidence type="ECO:0000256" key="1">
    <source>
        <dbReference type="ARBA" id="ARBA00008857"/>
    </source>
</evidence>
<dbReference type="AlphaFoldDB" id="A0A7L9UBG1"/>
<dbReference type="PANTHER" id="PTHR30349:SF41">
    <property type="entry name" value="INTEGRASE_RECOMBINASE PROTEIN MJ0367-RELATED"/>
    <property type="match status" value="1"/>
</dbReference>
<sequence>MRAPAPRPEHTLGPVESDWDAAEVWLRSVARKSRSVTGVTVATYRFHLAKLRWYCENIRRVTPSRWSLQDVGAFKDFLADLPVEALCERNGKRYVGPGDAGYTPFRMQPAAGSRSDIERFVHAMFKAFHSTGYIRINPMALEGAGNRRSINARRAVDVNLYELVLETMAQEQVDKPAARQTNLRDRFILVALRELGLRASELVGSVMSAFQQIPDVRTKRHYWVFHVSKEVAKGGKERWVPVTRTLLKVLEDYRVAFGLAPQPEIDEKTALLLSPQTRTVKLGGRAVRSAADRRFFGAWQELTTRQYLYAIVKQRLKTTADLLRTDDPVLAVRLEQASPHWFRHTFAKAALLHGQSMREVASLLGHASMDTTMVYTNQDALDSVRAYERDNLKPASES</sequence>
<evidence type="ECO:0000259" key="5">
    <source>
        <dbReference type="PROSITE" id="PS51898"/>
    </source>
</evidence>
<dbReference type="InterPro" id="IPR002104">
    <property type="entry name" value="Integrase_catalytic"/>
</dbReference>
<dbReference type="KEGG" id="mlir:LPB04_23750"/>
<dbReference type="InterPro" id="IPR011010">
    <property type="entry name" value="DNA_brk_join_enz"/>
</dbReference>
<dbReference type="PROSITE" id="PS51898">
    <property type="entry name" value="TYR_RECOMBINASE"/>
    <property type="match status" value="1"/>
</dbReference>
<dbReference type="Gene3D" id="1.10.443.10">
    <property type="entry name" value="Intergrase catalytic core"/>
    <property type="match status" value="1"/>
</dbReference>
<keyword evidence="4" id="KW-0233">DNA recombination</keyword>
<dbReference type="InterPro" id="IPR050090">
    <property type="entry name" value="Tyrosine_recombinase_XerCD"/>
</dbReference>
<evidence type="ECO:0000256" key="2">
    <source>
        <dbReference type="ARBA" id="ARBA00022908"/>
    </source>
</evidence>
<dbReference type="GO" id="GO:0003677">
    <property type="term" value="F:DNA binding"/>
    <property type="evidence" value="ECO:0007669"/>
    <property type="project" value="UniProtKB-KW"/>
</dbReference>
<dbReference type="InterPro" id="IPR013762">
    <property type="entry name" value="Integrase-like_cat_sf"/>
</dbReference>
<keyword evidence="2" id="KW-0229">DNA integration</keyword>
<dbReference type="GO" id="GO:0006310">
    <property type="term" value="P:DNA recombination"/>
    <property type="evidence" value="ECO:0007669"/>
    <property type="project" value="UniProtKB-KW"/>
</dbReference>
<evidence type="ECO:0000256" key="4">
    <source>
        <dbReference type="ARBA" id="ARBA00023172"/>
    </source>
</evidence>
<geneLocation type="plasmid" evidence="6 7">
    <name>unnamed1</name>
</geneLocation>
<dbReference type="Pfam" id="PF00589">
    <property type="entry name" value="Phage_integrase"/>
    <property type="match status" value="1"/>
</dbReference>
<name>A0A7L9UBG1_9BURK</name>
<keyword evidence="6" id="KW-0614">Plasmid</keyword>
<keyword evidence="3" id="KW-0238">DNA-binding</keyword>
<dbReference type="Proteomes" id="UP000593875">
    <property type="component" value="Plasmid unnamed1"/>
</dbReference>
<proteinExistence type="inferred from homology"/>
<evidence type="ECO:0000313" key="7">
    <source>
        <dbReference type="Proteomes" id="UP000593875"/>
    </source>
</evidence>
<evidence type="ECO:0000256" key="3">
    <source>
        <dbReference type="ARBA" id="ARBA00023125"/>
    </source>
</evidence>
<organism evidence="6 7">
    <name type="scientific">Massilia litorea</name>
    <dbReference type="NCBI Taxonomy" id="2769491"/>
    <lineage>
        <taxon>Bacteria</taxon>
        <taxon>Pseudomonadati</taxon>
        <taxon>Pseudomonadota</taxon>
        <taxon>Betaproteobacteria</taxon>
        <taxon>Burkholderiales</taxon>
        <taxon>Oxalobacteraceae</taxon>
        <taxon>Telluria group</taxon>
        <taxon>Massilia</taxon>
    </lineage>
</organism>
<reference evidence="6 7" key="1">
    <citation type="submission" date="2020-10" db="EMBL/GenBank/DDBJ databases">
        <title>Genome sequencing of Massilia sp. LPB0304.</title>
        <authorList>
            <person name="Kim J."/>
        </authorList>
    </citation>
    <scope>NUCLEOTIDE SEQUENCE [LARGE SCALE GENOMIC DNA]</scope>
    <source>
        <strain evidence="6 7">LPB0304</strain>
        <plasmid evidence="6 7">unnamed1</plasmid>
    </source>
</reference>
<dbReference type="GO" id="GO:0015074">
    <property type="term" value="P:DNA integration"/>
    <property type="evidence" value="ECO:0007669"/>
    <property type="project" value="UniProtKB-KW"/>
</dbReference>
<dbReference type="PANTHER" id="PTHR30349">
    <property type="entry name" value="PHAGE INTEGRASE-RELATED"/>
    <property type="match status" value="1"/>
</dbReference>
<feature type="domain" description="Tyr recombinase" evidence="5">
    <location>
        <begin position="154"/>
        <end position="388"/>
    </location>
</feature>
<dbReference type="SUPFAM" id="SSF56349">
    <property type="entry name" value="DNA breaking-rejoining enzymes"/>
    <property type="match status" value="1"/>
</dbReference>
<accession>A0A7L9UBG1</accession>
<dbReference type="RefSeq" id="WP_193689194.1">
    <property type="nucleotide sequence ID" value="NZ_CP062942.1"/>
</dbReference>
<dbReference type="EMBL" id="CP062942">
    <property type="protein sequence ID" value="QOL52227.1"/>
    <property type="molecule type" value="Genomic_DNA"/>
</dbReference>
<comment type="similarity">
    <text evidence="1">Belongs to the 'phage' integrase family.</text>
</comment>